<sequence length="233" mass="26111">MSTSTHPIIILSDFDVEDAFSSTNTPDYTPASPDYSPASPGNTSSDPSEDLSKDLLASLAISPFHDDLYMKVMQAYNATNNESPIPLPQAPIAPPTVLPPSLVLPLSPIESSHKTSLERHEEQIETILNHLDELLLERIEHMEDKIQGLGNGRVIIQRDFDQLETKLQEARTQIAGFRRKQMGHDDEIVLARVRTSTLEMLIEDIQVRHRSDMKSLLDKIHELKNHKGGPSDY</sequence>
<comment type="caution">
    <text evidence="3">The sequence shown here is derived from an EMBL/GenBank/DDBJ whole genome shotgun (WGS) entry which is preliminary data.</text>
</comment>
<organism evidence="3 4">
    <name type="scientific">Tanacetum coccineum</name>
    <dbReference type="NCBI Taxonomy" id="301880"/>
    <lineage>
        <taxon>Eukaryota</taxon>
        <taxon>Viridiplantae</taxon>
        <taxon>Streptophyta</taxon>
        <taxon>Embryophyta</taxon>
        <taxon>Tracheophyta</taxon>
        <taxon>Spermatophyta</taxon>
        <taxon>Magnoliopsida</taxon>
        <taxon>eudicotyledons</taxon>
        <taxon>Gunneridae</taxon>
        <taxon>Pentapetalae</taxon>
        <taxon>asterids</taxon>
        <taxon>campanulids</taxon>
        <taxon>Asterales</taxon>
        <taxon>Asteraceae</taxon>
        <taxon>Asteroideae</taxon>
        <taxon>Anthemideae</taxon>
        <taxon>Anthemidinae</taxon>
        <taxon>Tanacetum</taxon>
    </lineage>
</organism>
<evidence type="ECO:0000256" key="1">
    <source>
        <dbReference type="SAM" id="Coils"/>
    </source>
</evidence>
<evidence type="ECO:0000313" key="4">
    <source>
        <dbReference type="Proteomes" id="UP001151760"/>
    </source>
</evidence>
<accession>A0ABQ5ISH0</accession>
<dbReference type="Proteomes" id="UP001151760">
    <property type="component" value="Unassembled WGS sequence"/>
</dbReference>
<gene>
    <name evidence="3" type="ORF">Tco_1113447</name>
</gene>
<feature type="region of interest" description="Disordered" evidence="2">
    <location>
        <begin position="21"/>
        <end position="51"/>
    </location>
</feature>
<reference evidence="3" key="2">
    <citation type="submission" date="2022-01" db="EMBL/GenBank/DDBJ databases">
        <authorList>
            <person name="Yamashiro T."/>
            <person name="Shiraishi A."/>
            <person name="Satake H."/>
            <person name="Nakayama K."/>
        </authorList>
    </citation>
    <scope>NUCLEOTIDE SEQUENCE</scope>
</reference>
<reference evidence="3" key="1">
    <citation type="journal article" date="2022" name="Int. J. Mol. Sci.">
        <title>Draft Genome of Tanacetum Coccineum: Genomic Comparison of Closely Related Tanacetum-Family Plants.</title>
        <authorList>
            <person name="Yamashiro T."/>
            <person name="Shiraishi A."/>
            <person name="Nakayama K."/>
            <person name="Satake H."/>
        </authorList>
    </citation>
    <scope>NUCLEOTIDE SEQUENCE</scope>
</reference>
<keyword evidence="4" id="KW-1185">Reference proteome</keyword>
<evidence type="ECO:0000256" key="2">
    <source>
        <dbReference type="SAM" id="MobiDB-lite"/>
    </source>
</evidence>
<proteinExistence type="predicted"/>
<keyword evidence="1" id="KW-0175">Coiled coil</keyword>
<name>A0ABQ5ISH0_9ASTR</name>
<feature type="coiled-coil region" evidence="1">
    <location>
        <begin position="117"/>
        <end position="180"/>
    </location>
</feature>
<dbReference type="EMBL" id="BQNB010021121">
    <property type="protein sequence ID" value="GJU03109.1"/>
    <property type="molecule type" value="Genomic_DNA"/>
</dbReference>
<evidence type="ECO:0000313" key="3">
    <source>
        <dbReference type="EMBL" id="GJU03109.1"/>
    </source>
</evidence>
<protein>
    <submittedName>
        <fullName evidence="3">Uncharacterized protein</fullName>
    </submittedName>
</protein>